<proteinExistence type="predicted"/>
<evidence type="ECO:0000259" key="3">
    <source>
        <dbReference type="PROSITE" id="PS50966"/>
    </source>
</evidence>
<keyword evidence="1" id="KW-0863">Zinc-finger</keyword>
<dbReference type="PROSITE" id="PS50966">
    <property type="entry name" value="ZF_SWIM"/>
    <property type="match status" value="1"/>
</dbReference>
<gene>
    <name evidence="4" type="ORF">MVEN_01151700</name>
</gene>
<organism evidence="4 5">
    <name type="scientific">Mycena venus</name>
    <dbReference type="NCBI Taxonomy" id="2733690"/>
    <lineage>
        <taxon>Eukaryota</taxon>
        <taxon>Fungi</taxon>
        <taxon>Dikarya</taxon>
        <taxon>Basidiomycota</taxon>
        <taxon>Agaricomycotina</taxon>
        <taxon>Agaricomycetes</taxon>
        <taxon>Agaricomycetidae</taxon>
        <taxon>Agaricales</taxon>
        <taxon>Marasmiineae</taxon>
        <taxon>Mycenaceae</taxon>
        <taxon>Mycena</taxon>
    </lineage>
</organism>
<protein>
    <submittedName>
        <fullName evidence="4">SWIM-type domain-containing protein</fullName>
    </submittedName>
</protein>
<accession>A0A8H6Y0Q5</accession>
<feature type="domain" description="SWIM-type" evidence="3">
    <location>
        <begin position="390"/>
        <end position="423"/>
    </location>
</feature>
<evidence type="ECO:0000256" key="2">
    <source>
        <dbReference type="SAM" id="MobiDB-lite"/>
    </source>
</evidence>
<keyword evidence="1" id="KW-0862">Zinc</keyword>
<comment type="caution">
    <text evidence="4">The sequence shown here is derived from an EMBL/GenBank/DDBJ whole genome shotgun (WGS) entry which is preliminary data.</text>
</comment>
<dbReference type="InterPro" id="IPR007527">
    <property type="entry name" value="Znf_SWIM"/>
</dbReference>
<dbReference type="AlphaFoldDB" id="A0A8H6Y0Q5"/>
<keyword evidence="1" id="KW-0479">Metal-binding</keyword>
<reference evidence="4" key="1">
    <citation type="submission" date="2020-05" db="EMBL/GenBank/DDBJ databases">
        <title>Mycena genomes resolve the evolution of fungal bioluminescence.</title>
        <authorList>
            <person name="Tsai I.J."/>
        </authorList>
    </citation>
    <scope>NUCLEOTIDE SEQUENCE</scope>
    <source>
        <strain evidence="4">CCC161011</strain>
    </source>
</reference>
<evidence type="ECO:0000313" key="5">
    <source>
        <dbReference type="Proteomes" id="UP000620124"/>
    </source>
</evidence>
<dbReference type="GO" id="GO:0008270">
    <property type="term" value="F:zinc ion binding"/>
    <property type="evidence" value="ECO:0007669"/>
    <property type="project" value="UniProtKB-KW"/>
</dbReference>
<dbReference type="OrthoDB" id="2661395at2759"/>
<keyword evidence="5" id="KW-1185">Reference proteome</keyword>
<feature type="compositionally biased region" description="Acidic residues" evidence="2">
    <location>
        <begin position="473"/>
        <end position="483"/>
    </location>
</feature>
<dbReference type="Proteomes" id="UP000620124">
    <property type="component" value="Unassembled WGS sequence"/>
</dbReference>
<name>A0A8H6Y0Q5_9AGAR</name>
<feature type="region of interest" description="Disordered" evidence="2">
    <location>
        <begin position="442"/>
        <end position="490"/>
    </location>
</feature>
<sequence>MAEIGMLKDVWEAKISLCWWHLRRAVRTRLAKSKLETTPYDPNRARAEFSFIDVAFVPMSQVDKGDYEGGLPDIIPPVITASQQPRTMTVANGLRITIHPRPPLATVNNTTGPAAGDESEPTGCAVSSRSRTGLHGDQDVEFLGDAKENESTEARRGVQTRAGRVTKPARSYGEAADPDILARAMKARTTGAVPKVSKKTVMADLGSGSESEEEKEKSTRRTFCPSKFREPILTMMEKHYCAHPLLPGYAQPSPEGIKRWAVSQMYMFCVEHDLREVWAYLWENWYRSSRWELWARSAHLEIPVLKTIMILESHWRRIKHDFLHHFHMPRCDLLAWILITKLAPCYYRKLDRLLTDTGRYRELPSWRRDFKQAWRKLEKTPITLPVNPAYKTDAKKMICTCPSLPISRFLLCKHVVQALEPVPPVFFLEVKRQRTAPFWAHPSLRPLSGDDSAQDGPSAHAGDGQNTAGDALSDLDDEDDDNLVDTQPYNDGRTFVEAMDENIDLILEFAKGLKYQRQFRDQRMLQAVEREGASFLRLARACLGEGEEVAVDTRHDTFHVGKINRQCHVLPCSAAGFR</sequence>
<dbReference type="EMBL" id="JACAZI010000009">
    <property type="protein sequence ID" value="KAF7351900.1"/>
    <property type="molecule type" value="Genomic_DNA"/>
</dbReference>
<feature type="region of interest" description="Disordered" evidence="2">
    <location>
        <begin position="112"/>
        <end position="171"/>
    </location>
</feature>
<evidence type="ECO:0000313" key="4">
    <source>
        <dbReference type="EMBL" id="KAF7351900.1"/>
    </source>
</evidence>
<evidence type="ECO:0000256" key="1">
    <source>
        <dbReference type="PROSITE-ProRule" id="PRU00325"/>
    </source>
</evidence>
<feature type="compositionally biased region" description="Basic and acidic residues" evidence="2">
    <location>
        <begin position="134"/>
        <end position="156"/>
    </location>
</feature>